<dbReference type="HOGENOM" id="CLU_3139776_0_0_6"/>
<accession>F3GB63</accession>
<keyword evidence="2" id="KW-1185">Reference proteome</keyword>
<reference evidence="1 2" key="1">
    <citation type="journal article" date="2011" name="PLoS Pathog.">
        <title>Dynamic evolution of pathogenicity revealed by sequencing and comparative genomics of 19 Pseudomonas syringae isolates.</title>
        <authorList>
            <person name="Baltrus D.A."/>
            <person name="Nishimura M.T."/>
            <person name="Romanchuk A."/>
            <person name="Chang J.H."/>
            <person name="Mukhtar M.S."/>
            <person name="Cherkis K."/>
            <person name="Roach J."/>
            <person name="Grant S.R."/>
            <person name="Jones C.D."/>
            <person name="Dangl J.L."/>
        </authorList>
    </citation>
    <scope>NUCLEOTIDE SEQUENCE [LARGE SCALE GENOMIC DNA]</scope>
    <source>
        <strain evidence="1 2">1704B</strain>
    </source>
</reference>
<protein>
    <submittedName>
        <fullName evidence="1">Uncharacterized protein</fullName>
    </submittedName>
</protein>
<organism evidence="1 2">
    <name type="scientific">Pseudomonas syringae pv. pisi str. 1704B</name>
    <dbReference type="NCBI Taxonomy" id="629263"/>
    <lineage>
        <taxon>Bacteria</taxon>
        <taxon>Pseudomonadati</taxon>
        <taxon>Pseudomonadota</taxon>
        <taxon>Gammaproteobacteria</taxon>
        <taxon>Pseudomonadales</taxon>
        <taxon>Pseudomonadaceae</taxon>
        <taxon>Pseudomonas</taxon>
        <taxon>Pseudomonas syringae</taxon>
    </lineage>
</organism>
<proteinExistence type="predicted"/>
<evidence type="ECO:0000313" key="2">
    <source>
        <dbReference type="Proteomes" id="UP000004986"/>
    </source>
</evidence>
<dbReference type="Proteomes" id="UP000004986">
    <property type="component" value="Unassembled WGS sequence"/>
</dbReference>
<dbReference type="BioCyc" id="PSYR629263:G11X0-3446-MONOMER"/>
<dbReference type="EMBL" id="AEAI01000928">
    <property type="protein sequence ID" value="EGH44313.1"/>
    <property type="molecule type" value="Genomic_DNA"/>
</dbReference>
<sequence length="49" mass="5522">MLGNYMNIPTMMTMFLKTGNLFNTTTNVSTESALSLIYYDNAAIWQVVP</sequence>
<name>F3GB63_PSESJ</name>
<evidence type="ECO:0000313" key="1">
    <source>
        <dbReference type="EMBL" id="EGH44313.1"/>
    </source>
</evidence>
<comment type="caution">
    <text evidence="1">The sequence shown here is derived from an EMBL/GenBank/DDBJ whole genome shotgun (WGS) entry which is preliminary data.</text>
</comment>
<gene>
    <name evidence="1" type="ORF">PSYPI_18771</name>
</gene>
<dbReference type="AlphaFoldDB" id="F3GB63"/>